<dbReference type="PANTHER" id="PTHR32182">
    <property type="entry name" value="DNA REPLICATION AND REPAIR PROTEIN RECF"/>
    <property type="match status" value="1"/>
</dbReference>
<dbReference type="InterPro" id="IPR027417">
    <property type="entry name" value="P-loop_NTPase"/>
</dbReference>
<comment type="caution">
    <text evidence="3">The sequence shown here is derived from an EMBL/GenBank/DDBJ whole genome shotgun (WGS) entry which is preliminary data.</text>
</comment>
<proteinExistence type="predicted"/>
<dbReference type="RefSeq" id="WP_317296482.1">
    <property type="nucleotide sequence ID" value="NZ_JABFFQ010000006.1"/>
</dbReference>
<keyword evidence="4" id="KW-1185">Reference proteome</keyword>
<dbReference type="EMBL" id="JABFFQ010000006">
    <property type="protein sequence ID" value="MDV4343296.1"/>
    <property type="molecule type" value="Genomic_DNA"/>
</dbReference>
<sequence>MKLIALTIDNIRGIPHIEIKPNEENFIIFGPNGTGKSGIIDALDFLLTGNISRFKGEGSGEINLAKHGTHIEHEPSEAIVKATFKLGDDSRKVSLARTMSKSSIVEGNKPAVQPLIELASKGQHVLTRKELLNFITSQPKTRAETIQTLLNINEIEKVRTTLQSVKNELKRRYEAAQHTHAKESAEIAAFIKNPKFTEDSVFTFINQVRGQLGAPPIDKVDIESVKQNVHPPTVVEKNAKGVLPPLRGYIENLRNINDHEESTGILDCDQELRSLFRKIREQPSGIPALSQYELVKKGIDLINESGNCPLCDSYFPPGELRVLLQSKLSLARETKDLLDHVDQLRERLAKHGQYIDANLRHILDYLVASEIQNEYSELSAWQTSLQKFLKTINLPLESLIDLPLEEIIIAPLFAYGDFLKDLNKIEKHLGENVPKITPEQEAWDNLTIIEQDLRRYIQAKEQLHSSELHYHRAEMVYNSFIAARDEVLTRLYEDISSRFVELYKKIHESDEDSFDANLRPSGAGLKFEVNFLDYGFFPPHALHSEGHQDSMGLCIFLALYEQLNKGLIDFVILDDVVMSIDANHRRAVSGILAREFPGVQFIITTHDKTWKNQLKADGVVKSKNILELYKWSINEGPAVNTITDIWERIDAALEKGDVPSAAATLRRGLEEFFTEVSERIEAKVPLKTNAQWDFGEVVNASMGKYKTLIKTARTSADSWDRKDLVTKFAQIEQYRKKIVSDTKSEEWAINPNVHYNKWANFTPDDFVPVVKAFQNLQKLFICDQCGSTIFVEKSDFKETAVRCQCNDLNWNLLKR</sequence>
<gene>
    <name evidence="3" type="ORF">HL657_08995</name>
</gene>
<dbReference type="Proteomes" id="UP001273768">
    <property type="component" value="Unassembled WGS sequence"/>
</dbReference>
<evidence type="ECO:0000259" key="2">
    <source>
        <dbReference type="Pfam" id="PF02463"/>
    </source>
</evidence>
<evidence type="ECO:0000313" key="3">
    <source>
        <dbReference type="EMBL" id="MDV4343296.1"/>
    </source>
</evidence>
<accession>A0ABU3Z399</accession>
<organism evidence="3 4">
    <name type="scientific">Methanoculleus nereidis</name>
    <dbReference type="NCBI Taxonomy" id="2735141"/>
    <lineage>
        <taxon>Archaea</taxon>
        <taxon>Methanobacteriati</taxon>
        <taxon>Methanobacteriota</taxon>
        <taxon>Stenosarchaea group</taxon>
        <taxon>Methanomicrobia</taxon>
        <taxon>Methanomicrobiales</taxon>
        <taxon>Methanomicrobiaceae</taxon>
        <taxon>Methanoculleus</taxon>
    </lineage>
</organism>
<protein>
    <submittedName>
        <fullName evidence="3">AAA family ATPase</fullName>
    </submittedName>
</protein>
<evidence type="ECO:0000313" key="4">
    <source>
        <dbReference type="Proteomes" id="UP001273768"/>
    </source>
</evidence>
<dbReference type="Pfam" id="PF02463">
    <property type="entry name" value="SMC_N"/>
    <property type="match status" value="1"/>
</dbReference>
<keyword evidence="1" id="KW-0175">Coiled coil</keyword>
<dbReference type="InterPro" id="IPR003395">
    <property type="entry name" value="RecF/RecN/SMC_N"/>
</dbReference>
<name>A0ABU3Z399_9EURY</name>
<dbReference type="Gene3D" id="3.40.50.300">
    <property type="entry name" value="P-loop containing nucleotide triphosphate hydrolases"/>
    <property type="match status" value="2"/>
</dbReference>
<evidence type="ECO:0000256" key="1">
    <source>
        <dbReference type="SAM" id="Coils"/>
    </source>
</evidence>
<dbReference type="SUPFAM" id="SSF52540">
    <property type="entry name" value="P-loop containing nucleoside triphosphate hydrolases"/>
    <property type="match status" value="1"/>
</dbReference>
<dbReference type="PANTHER" id="PTHR32182:SF0">
    <property type="entry name" value="DNA REPLICATION AND REPAIR PROTEIN RECF"/>
    <property type="match status" value="1"/>
</dbReference>
<feature type="domain" description="RecF/RecN/SMC N-terminal" evidence="2">
    <location>
        <begin position="5"/>
        <end position="614"/>
    </location>
</feature>
<reference evidence="3 4" key="1">
    <citation type="submission" date="2020-05" db="EMBL/GenBank/DDBJ databases">
        <title>Isolation and characterization of methanoarchaea from a cold seep at offshore SW Taiwan.</title>
        <authorList>
            <person name="Chen Y.-W."/>
            <person name="Chen S.-C."/>
            <person name="Lai M.-C."/>
        </authorList>
    </citation>
    <scope>NUCLEOTIDE SEQUENCE [LARGE SCALE GENOMIC DNA]</scope>
    <source>
        <strain evidence="3 4">YWC-01</strain>
    </source>
</reference>
<feature type="coiled-coil region" evidence="1">
    <location>
        <begin position="152"/>
        <end position="186"/>
    </location>
</feature>